<dbReference type="PANTHER" id="PTHR31589">
    <property type="entry name" value="PROTEIN, PUTATIVE (DUF239)-RELATED-RELATED"/>
    <property type="match status" value="1"/>
</dbReference>
<dbReference type="InterPro" id="IPR053168">
    <property type="entry name" value="Glutamic_endopeptidase"/>
</dbReference>
<comment type="caution">
    <text evidence="2">The sequence shown here is derived from an EMBL/GenBank/DDBJ whole genome shotgun (WGS) entry which is preliminary data.</text>
</comment>
<keyword evidence="3" id="KW-1185">Reference proteome</keyword>
<dbReference type="PROSITE" id="PS52045">
    <property type="entry name" value="NEPROSIN_PEP_CD"/>
    <property type="match status" value="1"/>
</dbReference>
<dbReference type="Pfam" id="PF03080">
    <property type="entry name" value="Neprosin"/>
    <property type="match status" value="1"/>
</dbReference>
<evidence type="ECO:0000313" key="2">
    <source>
        <dbReference type="EMBL" id="KAF3339708.1"/>
    </source>
</evidence>
<dbReference type="InterPro" id="IPR004314">
    <property type="entry name" value="Neprosin"/>
</dbReference>
<dbReference type="EMBL" id="SWLB01000003">
    <property type="protein sequence ID" value="KAF3339708.1"/>
    <property type="molecule type" value="Genomic_DNA"/>
</dbReference>
<evidence type="ECO:0000313" key="3">
    <source>
        <dbReference type="Proteomes" id="UP000623129"/>
    </source>
</evidence>
<gene>
    <name evidence="2" type="ORF">FCM35_KLT15479</name>
</gene>
<evidence type="ECO:0000259" key="1">
    <source>
        <dbReference type="PROSITE" id="PS52045"/>
    </source>
</evidence>
<dbReference type="Proteomes" id="UP000623129">
    <property type="component" value="Unassembled WGS sequence"/>
</dbReference>
<name>A0A833RH24_9POAL</name>
<reference evidence="2" key="1">
    <citation type="submission" date="2020-01" db="EMBL/GenBank/DDBJ databases">
        <title>Genome sequence of Kobresia littledalei, the first chromosome-level genome in the family Cyperaceae.</title>
        <authorList>
            <person name="Qu G."/>
        </authorList>
    </citation>
    <scope>NUCLEOTIDE SEQUENCE</scope>
    <source>
        <strain evidence="2">C.B.Clarke</strain>
        <tissue evidence="2">Leaf</tissue>
    </source>
</reference>
<accession>A0A833RH24</accession>
<sequence>MLQGTRARISVWGIPNVNYNSESAVFIAVWNENNGNYYSMVAGFHTANDTTVCYSTICQGFVVSNVSGAPVPGGKVAPLSTFNGKDYFVTLSIKKDEKTQDWSLYRDDNNNPILIGWWPKALFNKTFDYATKIIWAGGVMYHQNETSPSMGSGHIGCEGANKAAYISNIKIFNELGQIADPYVINDITDRYDCFTTSGVKYSSGKAYNFFYGGPAVCNN</sequence>
<protein>
    <recommendedName>
        <fullName evidence="1">Neprosin PEP catalytic domain-containing protein</fullName>
    </recommendedName>
</protein>
<dbReference type="OrthoDB" id="663807at2759"/>
<dbReference type="AlphaFoldDB" id="A0A833RH24"/>
<proteinExistence type="predicted"/>
<feature type="domain" description="Neprosin PEP catalytic" evidence="1">
    <location>
        <begin position="1"/>
        <end position="218"/>
    </location>
</feature>
<organism evidence="2 3">
    <name type="scientific">Carex littledalei</name>
    <dbReference type="NCBI Taxonomy" id="544730"/>
    <lineage>
        <taxon>Eukaryota</taxon>
        <taxon>Viridiplantae</taxon>
        <taxon>Streptophyta</taxon>
        <taxon>Embryophyta</taxon>
        <taxon>Tracheophyta</taxon>
        <taxon>Spermatophyta</taxon>
        <taxon>Magnoliopsida</taxon>
        <taxon>Liliopsida</taxon>
        <taxon>Poales</taxon>
        <taxon>Cyperaceae</taxon>
        <taxon>Cyperoideae</taxon>
        <taxon>Cariceae</taxon>
        <taxon>Carex</taxon>
        <taxon>Carex subgen. Euthyceras</taxon>
    </lineage>
</organism>
<dbReference type="PANTHER" id="PTHR31589:SF104">
    <property type="entry name" value="OS07G0422700 PROTEIN"/>
    <property type="match status" value="1"/>
</dbReference>